<accession>A0AAE0V3H7</accession>
<dbReference type="CDD" id="cd01650">
    <property type="entry name" value="RT_nLTR_like"/>
    <property type="match status" value="1"/>
</dbReference>
<evidence type="ECO:0000259" key="2">
    <source>
        <dbReference type="Pfam" id="PF00078"/>
    </source>
</evidence>
<dbReference type="Pfam" id="PF00078">
    <property type="entry name" value="RVT_1"/>
    <property type="match status" value="1"/>
</dbReference>
<protein>
    <recommendedName>
        <fullName evidence="2">Reverse transcriptase domain-containing protein</fullName>
    </recommendedName>
</protein>
<comment type="caution">
    <text evidence="3">The sequence shown here is derived from an EMBL/GenBank/DDBJ whole genome shotgun (WGS) entry which is preliminary data.</text>
</comment>
<name>A0AAE0V3H7_9TELE</name>
<sequence length="857" mass="96464">CRRQWWDHGKVLIQQLCRECTVSITRDITKSLKDLEIGIVELQAVAESTGDRRHVEDLKVKKALMADLLGTKVQGALIRSRFKGVNEMDAPSKYFFGLEKKNGQSRFIHTLHTGNGQYIAHTDEIRRYATDFYQDLYRSEHRDNKELLDTFYQGLPKVSSEDNAALEGPLVLEAALNTMPGGKAPGIDGLPVEFYKFFWKELGEDLLEVLEESCRERCLPLSSRRVVITLLPKKGDLQDIKNWRPVSLLCADYKIMSKALANRLRDIMDSVIPSDLTYCVHNRSIIDNVSLIRDILDVSRSLAVDLGLISLDQEKAFDRVEQYLWKTLEAFGLSPSLIAMMKVLSQDVESVLKINGGLSAPFKVQRGIRQGCSLSAWTLFKRGSQGPAVFLYWLLEEPLVGGGCMDVKDSSPGLTHITHSKKFTTLRRLVDTAGPEFKDTRAVAEELGLRCVPANGVTVEEVLLGIGKEIGYDSISSASHMNKVVVVFVKEESHVSHLTNVGIVVSGEFVLVSPLIAPTVRVTVSNVPPFIPNGEIERGLTCYGKLASAIRTVPLGCKNGALKHVMSFRRHVFMFLNEQELDVWFRVGYEGRTYMVYASTVRAMRGQLGWGTEEETRQGDKEEDGQEIEEEDGQEIEEEDGQEIEEEDGQEIEEEDGQDGGVQQSTEGDGRLNIEESAITDKVAREMEAKLQEELFNTLPISYRTYIGQRHGTTQDRKIDEEFPGLRILPAERTEEDDAVTDSILSFKVPQTSLKDTTTKGIYHITVKVLHKESLKRQKASRWPGMLNPDFLVWDRWRTLYKPPVEKRTADLQWRIIHGAVATDGHVAHLNPAVKGECGFCGQKEDLEHLVLKCQRL</sequence>
<feature type="domain" description="Reverse transcriptase" evidence="2">
    <location>
        <begin position="232"/>
        <end position="376"/>
    </location>
</feature>
<organism evidence="3 4">
    <name type="scientific">Hemibagrus guttatus</name>
    <dbReference type="NCBI Taxonomy" id="175788"/>
    <lineage>
        <taxon>Eukaryota</taxon>
        <taxon>Metazoa</taxon>
        <taxon>Chordata</taxon>
        <taxon>Craniata</taxon>
        <taxon>Vertebrata</taxon>
        <taxon>Euteleostomi</taxon>
        <taxon>Actinopterygii</taxon>
        <taxon>Neopterygii</taxon>
        <taxon>Teleostei</taxon>
        <taxon>Ostariophysi</taxon>
        <taxon>Siluriformes</taxon>
        <taxon>Bagridae</taxon>
        <taxon>Hemibagrus</taxon>
    </lineage>
</organism>
<dbReference type="InterPro" id="IPR043502">
    <property type="entry name" value="DNA/RNA_pol_sf"/>
</dbReference>
<feature type="compositionally biased region" description="Acidic residues" evidence="1">
    <location>
        <begin position="621"/>
        <end position="658"/>
    </location>
</feature>
<gene>
    <name evidence="3" type="ORF">QTP70_022160</name>
</gene>
<dbReference type="SUPFAM" id="SSF56672">
    <property type="entry name" value="DNA/RNA polymerases"/>
    <property type="match status" value="1"/>
</dbReference>
<dbReference type="PANTHER" id="PTHR19446">
    <property type="entry name" value="REVERSE TRANSCRIPTASES"/>
    <property type="match status" value="1"/>
</dbReference>
<evidence type="ECO:0000256" key="1">
    <source>
        <dbReference type="SAM" id="MobiDB-lite"/>
    </source>
</evidence>
<dbReference type="Proteomes" id="UP001274896">
    <property type="component" value="Unassembled WGS sequence"/>
</dbReference>
<reference evidence="3" key="1">
    <citation type="submission" date="2023-06" db="EMBL/GenBank/DDBJ databases">
        <title>Male Hemibagrus guttatus genome.</title>
        <authorList>
            <person name="Bian C."/>
        </authorList>
    </citation>
    <scope>NUCLEOTIDE SEQUENCE</scope>
    <source>
        <strain evidence="3">Male_cb2023</strain>
        <tissue evidence="3">Muscle</tissue>
    </source>
</reference>
<evidence type="ECO:0000313" key="4">
    <source>
        <dbReference type="Proteomes" id="UP001274896"/>
    </source>
</evidence>
<dbReference type="InterPro" id="IPR000477">
    <property type="entry name" value="RT_dom"/>
</dbReference>
<dbReference type="AlphaFoldDB" id="A0AAE0V3H7"/>
<evidence type="ECO:0000313" key="3">
    <source>
        <dbReference type="EMBL" id="KAK3537880.1"/>
    </source>
</evidence>
<keyword evidence="4" id="KW-1185">Reference proteome</keyword>
<feature type="non-terminal residue" evidence="3">
    <location>
        <position position="857"/>
    </location>
</feature>
<feature type="region of interest" description="Disordered" evidence="1">
    <location>
        <begin position="610"/>
        <end position="674"/>
    </location>
</feature>
<feature type="non-terminal residue" evidence="3">
    <location>
        <position position="1"/>
    </location>
</feature>
<dbReference type="EMBL" id="JAUCMX010000008">
    <property type="protein sequence ID" value="KAK3537880.1"/>
    <property type="molecule type" value="Genomic_DNA"/>
</dbReference>
<proteinExistence type="predicted"/>